<proteinExistence type="predicted"/>
<evidence type="ECO:0000313" key="2">
    <source>
        <dbReference type="Proteomes" id="UP000178776"/>
    </source>
</evidence>
<dbReference type="PANTHER" id="PTHR36423:SF2">
    <property type="entry name" value="AFR070WP"/>
    <property type="match status" value="1"/>
</dbReference>
<accession>A0A1D9LDH6</accession>
<protein>
    <submittedName>
        <fullName evidence="1">4,5-dioxygenase</fullName>
    </submittedName>
</protein>
<dbReference type="InterPro" id="IPR023389">
    <property type="entry name" value="DOPA-like_sf"/>
</dbReference>
<dbReference type="Proteomes" id="UP000178776">
    <property type="component" value="Chromosome"/>
</dbReference>
<dbReference type="Pfam" id="PF08883">
    <property type="entry name" value="DOPA_dioxygen"/>
    <property type="match status" value="1"/>
</dbReference>
<dbReference type="InterPro" id="IPR014980">
    <property type="entry name" value="DOPA_dioxygen"/>
</dbReference>
<sequence length="123" mass="14059">MQQAVTVTGYHAHVYFDENRKARASWLREAVQQRFDVSVGRWRDQAYGPHPCGAYQLAFDAAQFGELVPWLMLNRGELDILVHPLSGDDVEDHSDFAMWLGQPLDLDIAYLRERGQRREGGGN</sequence>
<evidence type="ECO:0000313" key="1">
    <source>
        <dbReference type="EMBL" id="AOZ49322.1"/>
    </source>
</evidence>
<keyword evidence="1" id="KW-0223">Dioxygenase</keyword>
<dbReference type="EMBL" id="CP017707">
    <property type="protein sequence ID" value="AOZ49322.1"/>
    <property type="molecule type" value="Genomic_DNA"/>
</dbReference>
<dbReference type="GeneID" id="68840459"/>
<organism evidence="1 2">
    <name type="scientific">Chromobacterium vaccinii</name>
    <dbReference type="NCBI Taxonomy" id="1108595"/>
    <lineage>
        <taxon>Bacteria</taxon>
        <taxon>Pseudomonadati</taxon>
        <taxon>Pseudomonadota</taxon>
        <taxon>Betaproteobacteria</taxon>
        <taxon>Neisseriales</taxon>
        <taxon>Chromobacteriaceae</taxon>
        <taxon>Chromobacterium</taxon>
    </lineage>
</organism>
<dbReference type="PIRSF" id="PIRSF028139">
    <property type="entry name" value="DOPA-diox_rel_Mll2280"/>
    <property type="match status" value="1"/>
</dbReference>
<dbReference type="STRING" id="1108595.BKX93_04440"/>
<dbReference type="AlphaFoldDB" id="A0A1D9LDH6"/>
<dbReference type="SUPFAM" id="SSF143410">
    <property type="entry name" value="DOPA-like"/>
    <property type="match status" value="1"/>
</dbReference>
<dbReference type="PANTHER" id="PTHR36423">
    <property type="entry name" value="AFR070WP"/>
    <property type="match status" value="1"/>
</dbReference>
<dbReference type="Gene3D" id="3.30.70.1240">
    <property type="entry name" value="DOPA-like domains"/>
    <property type="match status" value="1"/>
</dbReference>
<reference evidence="1 2" key="1">
    <citation type="submission" date="2016-10" db="EMBL/GenBank/DDBJ databases">
        <title>Chromobacterium muskegensis sp. nov., an insecticidal bacterium isolated from Sphagnum bogs.</title>
        <authorList>
            <person name="Sparks M.E."/>
            <person name="Blackburn M.B."/>
            <person name="Gundersen-Rindal D.E."/>
            <person name="Mitchell A."/>
            <person name="Farrar R."/>
            <person name="Kuhar D."/>
        </authorList>
    </citation>
    <scope>NUCLEOTIDE SEQUENCE [LARGE SCALE GENOMIC DNA]</scope>
    <source>
        <strain evidence="1 2">21-1</strain>
    </source>
</reference>
<dbReference type="KEGG" id="cvc:BKX93_04440"/>
<keyword evidence="1" id="KW-0560">Oxidoreductase</keyword>
<dbReference type="GO" id="GO:0051213">
    <property type="term" value="F:dioxygenase activity"/>
    <property type="evidence" value="ECO:0007669"/>
    <property type="project" value="UniProtKB-KW"/>
</dbReference>
<name>A0A1D9LDH6_9NEIS</name>
<dbReference type="RefSeq" id="WP_046168092.1">
    <property type="nucleotide sequence ID" value="NZ_CP017707.1"/>
</dbReference>
<gene>
    <name evidence="1" type="ORF">BKX93_04440</name>
</gene>